<evidence type="ECO:0000313" key="2">
    <source>
        <dbReference type="Proteomes" id="UP000769157"/>
    </source>
</evidence>
<keyword evidence="2" id="KW-1185">Reference proteome</keyword>
<proteinExistence type="predicted"/>
<dbReference type="EMBL" id="JAEUBE010000158">
    <property type="protein sequence ID" value="KAH3668509.1"/>
    <property type="molecule type" value="Genomic_DNA"/>
</dbReference>
<gene>
    <name evidence="1" type="ORF">OGAPHI_002263</name>
</gene>
<dbReference type="Proteomes" id="UP000769157">
    <property type="component" value="Unassembled WGS sequence"/>
</dbReference>
<dbReference type="RefSeq" id="XP_046062923.1">
    <property type="nucleotide sequence ID" value="XM_046203114.1"/>
</dbReference>
<evidence type="ECO:0000313" key="1">
    <source>
        <dbReference type="EMBL" id="KAH3668509.1"/>
    </source>
</evidence>
<dbReference type="GeneID" id="70234230"/>
<protein>
    <submittedName>
        <fullName evidence="1">Uncharacterized protein</fullName>
    </submittedName>
</protein>
<reference evidence="1" key="2">
    <citation type="submission" date="2021-01" db="EMBL/GenBank/DDBJ databases">
        <authorList>
            <person name="Schikora-Tamarit M.A."/>
        </authorList>
    </citation>
    <scope>NUCLEOTIDE SEQUENCE</scope>
    <source>
        <strain evidence="1">CBS6075</strain>
    </source>
</reference>
<organism evidence="1 2">
    <name type="scientific">Ogataea philodendri</name>
    <dbReference type="NCBI Taxonomy" id="1378263"/>
    <lineage>
        <taxon>Eukaryota</taxon>
        <taxon>Fungi</taxon>
        <taxon>Dikarya</taxon>
        <taxon>Ascomycota</taxon>
        <taxon>Saccharomycotina</taxon>
        <taxon>Pichiomycetes</taxon>
        <taxon>Pichiales</taxon>
        <taxon>Pichiaceae</taxon>
        <taxon>Ogataea</taxon>
    </lineage>
</organism>
<name>A0A9P8T7I8_9ASCO</name>
<accession>A0A9P8T7I8</accession>
<sequence>MVVCSLKSTLSPSNCALMSRPSSELNIPKFSSNLGKNALFSLKCSFPFEKKVVDVSPCAVARYILETRTFPDLVEQRISAFSYPTINPGIFEEKSDNSLFDFGSNQPIHKCLETTLIE</sequence>
<dbReference type="AlphaFoldDB" id="A0A9P8T7I8"/>
<reference evidence="1" key="1">
    <citation type="journal article" date="2021" name="Open Biol.">
        <title>Shared evolutionary footprints suggest mitochondrial oxidative damage underlies multiple complex I losses in fungi.</title>
        <authorList>
            <person name="Schikora-Tamarit M.A."/>
            <person name="Marcet-Houben M."/>
            <person name="Nosek J."/>
            <person name="Gabaldon T."/>
        </authorList>
    </citation>
    <scope>NUCLEOTIDE SEQUENCE</scope>
    <source>
        <strain evidence="1">CBS6075</strain>
    </source>
</reference>
<comment type="caution">
    <text evidence="1">The sequence shown here is derived from an EMBL/GenBank/DDBJ whole genome shotgun (WGS) entry which is preliminary data.</text>
</comment>